<dbReference type="SUPFAM" id="SSF52266">
    <property type="entry name" value="SGNH hydrolase"/>
    <property type="match status" value="1"/>
</dbReference>
<keyword evidence="3" id="KW-1185">Reference proteome</keyword>
<dbReference type="Gene3D" id="2.60.40.10">
    <property type="entry name" value="Immunoglobulins"/>
    <property type="match status" value="1"/>
</dbReference>
<dbReference type="EMBL" id="AKVJ01000009">
    <property type="protein sequence ID" value="EIW20224.1"/>
    <property type="molecule type" value="Genomic_DNA"/>
</dbReference>
<dbReference type="Pfam" id="PF13472">
    <property type="entry name" value="Lipase_GDSL_2"/>
    <property type="match status" value="1"/>
</dbReference>
<dbReference type="OrthoDB" id="1625474at2"/>
<dbReference type="Proteomes" id="UP000004324">
    <property type="component" value="Unassembled WGS sequence"/>
</dbReference>
<evidence type="ECO:0000313" key="3">
    <source>
        <dbReference type="Proteomes" id="UP000004324"/>
    </source>
</evidence>
<accession>I9LI84</accession>
<dbReference type="InterPro" id="IPR013783">
    <property type="entry name" value="Ig-like_fold"/>
</dbReference>
<dbReference type="InterPro" id="IPR036514">
    <property type="entry name" value="SGNH_hydro_sf"/>
</dbReference>
<organism evidence="2 3">
    <name type="scientific">Pelosinus fermentans B4</name>
    <dbReference type="NCBI Taxonomy" id="1149862"/>
    <lineage>
        <taxon>Bacteria</taxon>
        <taxon>Bacillati</taxon>
        <taxon>Bacillota</taxon>
        <taxon>Negativicutes</taxon>
        <taxon>Selenomonadales</taxon>
        <taxon>Sporomusaceae</taxon>
        <taxon>Pelosinus</taxon>
    </lineage>
</organism>
<reference evidence="2 3" key="1">
    <citation type="journal article" date="2012" name="J. Bacteriol.">
        <title>Draft Genome Sequences for Two Metal-Reducing Pelosinus fermentans Strains Isolated from a Cr(VI)-Contaminated Site and for Type Strain R7.</title>
        <authorList>
            <person name="Brown S.D."/>
            <person name="Podar M."/>
            <person name="Klingeman D.M."/>
            <person name="Johnson C.M."/>
            <person name="Yang Z.K."/>
            <person name="Utturkar S.M."/>
            <person name="Land M.L."/>
            <person name="Mosher J.J."/>
            <person name="Hurt R.A.Jr."/>
            <person name="Phelps T.J."/>
            <person name="Palumbo A.V."/>
            <person name="Arkin A.P."/>
            <person name="Hazen T.C."/>
            <person name="Elias D.A."/>
        </authorList>
    </citation>
    <scope>NUCLEOTIDE SEQUENCE [LARGE SCALE GENOMIC DNA]</scope>
    <source>
        <strain evidence="2 3">B4</strain>
    </source>
</reference>
<dbReference type="PATRIC" id="fig|1149862.3.peg.671"/>
<dbReference type="AlphaFoldDB" id="I9LI84"/>
<dbReference type="InterPro" id="IPR051532">
    <property type="entry name" value="Ester_Hydrolysis_Enzymes"/>
</dbReference>
<evidence type="ECO:0000313" key="2">
    <source>
        <dbReference type="EMBL" id="EIW20224.1"/>
    </source>
</evidence>
<comment type="caution">
    <text evidence="2">The sequence shown here is derived from an EMBL/GenBank/DDBJ whole genome shotgun (WGS) entry which is preliminary data.</text>
</comment>
<dbReference type="InterPro" id="IPR013830">
    <property type="entry name" value="SGNH_hydro"/>
</dbReference>
<dbReference type="PANTHER" id="PTHR30383">
    <property type="entry name" value="THIOESTERASE 1/PROTEASE 1/LYSOPHOSPHOLIPASE L1"/>
    <property type="match status" value="1"/>
</dbReference>
<evidence type="ECO:0000259" key="1">
    <source>
        <dbReference type="Pfam" id="PF13472"/>
    </source>
</evidence>
<name>I9LI84_9FIRM</name>
<feature type="domain" description="SGNH hydrolase-type esterase" evidence="1">
    <location>
        <begin position="230"/>
        <end position="398"/>
    </location>
</feature>
<proteinExistence type="predicted"/>
<gene>
    <name evidence="2" type="ORF">FB4_2390</name>
</gene>
<dbReference type="Gene3D" id="3.40.50.1110">
    <property type="entry name" value="SGNH hydrolase"/>
    <property type="match status" value="1"/>
</dbReference>
<protein>
    <submittedName>
        <fullName evidence="2">Lipolytic protein G-D-S-L family</fullName>
    </submittedName>
</protein>
<dbReference type="PANTHER" id="PTHR30383:SF5">
    <property type="entry name" value="SGNH HYDROLASE-TYPE ESTERASE DOMAIN-CONTAINING PROTEIN"/>
    <property type="match status" value="1"/>
</dbReference>
<dbReference type="GO" id="GO:0004622">
    <property type="term" value="F:phosphatidylcholine lysophospholipase activity"/>
    <property type="evidence" value="ECO:0007669"/>
    <property type="project" value="TreeGrafter"/>
</dbReference>
<sequence length="415" mass="46428" precursor="true">MRVLRILFLSIALFLVTVNGYAQNDKIQLVWHNAEDAVMYELEIANRPIKNNKKASAKQFVYSTTKISTPGIELDAALFKGEKLKKLYYRVRPLDFDKNPRAAFSDPIPLSEGVLNPVKPTITSSLKKSHPLPLYPVYSWIPVLGADSYEVEILSALPENPNGVEASKYRIRSSIVQGGFGFDYYDTHAYVEPGTFYWRVLALDENQKPIGKYSDASPLTVKIGSQKWAVFGDSITHGGGAISNPPSDERFEYVSYLPFPVKNLGRSGDTSEAMVERFEHDVLPFKPQYLFIMGGTNSIRGGVSGEVVIESLESLKKKCEENGITPIFLTVPPVNPERIQRVFDQSTADNWQVELAKVNAFIRNQSYAIEIYSLLADEDGILPVKYAQDGLHPDISGKKVMADSIKNFLKNHPEL</sequence>